<reference evidence="4 5" key="1">
    <citation type="submission" date="2018-11" db="EMBL/GenBank/DDBJ databases">
        <title>Chryseotalea sanarue gen. nov., sp., nov., a member of the family Cytophagaceae, isolated from a brackish lake in Hamamatsu Japan.</title>
        <authorList>
            <person name="Maejima Y."/>
            <person name="Iino T."/>
            <person name="Muraguchi Y."/>
            <person name="Fukuda K."/>
            <person name="Ohkuma M."/>
            <person name="Moriuchi R."/>
            <person name="Dohra H."/>
            <person name="Kimbara K."/>
            <person name="Shintani M."/>
        </authorList>
    </citation>
    <scope>NUCLEOTIDE SEQUENCE [LARGE SCALE GENOMIC DNA]</scope>
    <source>
        <strain evidence="4 5">Ys</strain>
    </source>
</reference>
<accession>A0A401UBW7</accession>
<evidence type="ECO:0000259" key="2">
    <source>
        <dbReference type="Pfam" id="PF00535"/>
    </source>
</evidence>
<dbReference type="CDD" id="cd02511">
    <property type="entry name" value="Beta4Glucosyltransferase"/>
    <property type="match status" value="1"/>
</dbReference>
<dbReference type="Gene3D" id="3.40.50.2000">
    <property type="entry name" value="Glycogen Phosphorylase B"/>
    <property type="match status" value="2"/>
</dbReference>
<dbReference type="Gene3D" id="3.90.550.10">
    <property type="entry name" value="Spore Coat Polysaccharide Biosynthesis Protein SpsA, Chain A"/>
    <property type="match status" value="1"/>
</dbReference>
<dbReference type="Pfam" id="PF00535">
    <property type="entry name" value="Glycos_transf_2"/>
    <property type="match status" value="1"/>
</dbReference>
<evidence type="ECO:0000259" key="3">
    <source>
        <dbReference type="Pfam" id="PF13439"/>
    </source>
</evidence>
<evidence type="ECO:0008006" key="6">
    <source>
        <dbReference type="Google" id="ProtNLM"/>
    </source>
</evidence>
<evidence type="ECO:0000259" key="1">
    <source>
        <dbReference type="Pfam" id="PF00534"/>
    </source>
</evidence>
<dbReference type="Pfam" id="PF13439">
    <property type="entry name" value="Glyco_transf_4"/>
    <property type="match status" value="1"/>
</dbReference>
<dbReference type="InterPro" id="IPR029044">
    <property type="entry name" value="Nucleotide-diphossugar_trans"/>
</dbReference>
<dbReference type="GO" id="GO:0016757">
    <property type="term" value="F:glycosyltransferase activity"/>
    <property type="evidence" value="ECO:0007669"/>
    <property type="project" value="InterPro"/>
</dbReference>
<comment type="caution">
    <text evidence="4">The sequence shown here is derived from an EMBL/GenBank/DDBJ whole genome shotgun (WGS) entry which is preliminary data.</text>
</comment>
<evidence type="ECO:0000313" key="5">
    <source>
        <dbReference type="Proteomes" id="UP000288227"/>
    </source>
</evidence>
<dbReference type="OrthoDB" id="9815923at2"/>
<dbReference type="RefSeq" id="WP_127123056.1">
    <property type="nucleotide sequence ID" value="NZ_BHXQ01000005.1"/>
</dbReference>
<feature type="domain" description="Glycosyltransferase 2-like" evidence="2">
    <location>
        <begin position="9"/>
        <end position="128"/>
    </location>
</feature>
<dbReference type="EMBL" id="BHXQ01000005">
    <property type="protein sequence ID" value="GCC52396.1"/>
    <property type="molecule type" value="Genomic_DNA"/>
</dbReference>
<feature type="domain" description="Glycosyl transferase family 1" evidence="1">
    <location>
        <begin position="437"/>
        <end position="598"/>
    </location>
</feature>
<dbReference type="InterPro" id="IPR001173">
    <property type="entry name" value="Glyco_trans_2-like"/>
</dbReference>
<dbReference type="AlphaFoldDB" id="A0A401UBW7"/>
<name>A0A401UBW7_9BACT</name>
<proteinExistence type="predicted"/>
<dbReference type="PANTHER" id="PTHR45947:SF3">
    <property type="entry name" value="SULFOQUINOVOSYL TRANSFERASE SQD2"/>
    <property type="match status" value="1"/>
</dbReference>
<dbReference type="InterPro" id="IPR050194">
    <property type="entry name" value="Glycosyltransferase_grp1"/>
</dbReference>
<gene>
    <name evidence="4" type="ORF">SanaruYs_26330</name>
</gene>
<sequence>MPSTQVKISAVIITLNEEKNIERCINSLQGIVDEIVVWDSNSTDRTKEICEHLGAIVYQADWEGYSIAKNKANELTTGDYILSIDADEELSPELRSNLLKIKPSIREDAYIFTRINNYCGTWIKYSGWYPEYKIRLFKKGNAIWVGEIHEQLEFTIKPNQLVVTGNLLHYSILSLEHHVQKIFLYSKLTALKDFQNGVKPSILFHGIAKPSFHFFKNFILQRGFLDGYKGFVIARMASFERFLRYVKLKELYKNVEAEKPIKVIQLSSEATWRGGEQQIAYLIGELKRHNIESIAFVKKGSSFEEYCKKNGIRYYKSLFQNSIDLLTVLKLCWIARKEKASIIHIHSSKSHSLAVLGTLFGLRTPLILSRRVDFELSSSLFSDWKYNHPQIKKILCVSDAITNIVKPHLRDPDKCLTVHSGVDISKFKVKSTANLLREEFKIGNDKILIGNTSALAGHKDYFTFIDTIELLVKKSLPVVAFIIGKGPLEKELKNYATQKGLKEQIIFTGFRNNISEILPCLDIFLITSTEEGLGTSVLDAFASKVPVVATYAGGIPEMVKHEQTGLIVKPKNSLGLAACVEQLINSPELRSTIIDNAYTTVLTFSKETTATKTRLVYKEVIQYSLD</sequence>
<dbReference type="CDD" id="cd03801">
    <property type="entry name" value="GT4_PimA-like"/>
    <property type="match status" value="1"/>
</dbReference>
<dbReference type="SUPFAM" id="SSF53756">
    <property type="entry name" value="UDP-Glycosyltransferase/glycogen phosphorylase"/>
    <property type="match status" value="1"/>
</dbReference>
<dbReference type="InterPro" id="IPR001296">
    <property type="entry name" value="Glyco_trans_1"/>
</dbReference>
<dbReference type="InterPro" id="IPR028098">
    <property type="entry name" value="Glyco_trans_4-like_N"/>
</dbReference>
<feature type="domain" description="Glycosyltransferase subfamily 4-like N-terminal" evidence="3">
    <location>
        <begin position="273"/>
        <end position="425"/>
    </location>
</feature>
<organism evidence="4 5">
    <name type="scientific">Chryseotalea sanaruensis</name>
    <dbReference type="NCBI Taxonomy" id="2482724"/>
    <lineage>
        <taxon>Bacteria</taxon>
        <taxon>Pseudomonadati</taxon>
        <taxon>Bacteroidota</taxon>
        <taxon>Cytophagia</taxon>
        <taxon>Cytophagales</taxon>
        <taxon>Chryseotaleaceae</taxon>
        <taxon>Chryseotalea</taxon>
    </lineage>
</organism>
<dbReference type="SUPFAM" id="SSF53448">
    <property type="entry name" value="Nucleotide-diphospho-sugar transferases"/>
    <property type="match status" value="1"/>
</dbReference>
<dbReference type="Proteomes" id="UP000288227">
    <property type="component" value="Unassembled WGS sequence"/>
</dbReference>
<protein>
    <recommendedName>
        <fullName evidence="6">Glycosyltransferase</fullName>
    </recommendedName>
</protein>
<keyword evidence="5" id="KW-1185">Reference proteome</keyword>
<evidence type="ECO:0000313" key="4">
    <source>
        <dbReference type="EMBL" id="GCC52396.1"/>
    </source>
</evidence>
<dbReference type="Pfam" id="PF00534">
    <property type="entry name" value="Glycos_transf_1"/>
    <property type="match status" value="1"/>
</dbReference>
<dbReference type="PANTHER" id="PTHR45947">
    <property type="entry name" value="SULFOQUINOVOSYL TRANSFERASE SQD2"/>
    <property type="match status" value="1"/>
</dbReference>